<dbReference type="CDD" id="cd00338">
    <property type="entry name" value="Ser_Recombinase"/>
    <property type="match status" value="1"/>
</dbReference>
<dbReference type="Gene3D" id="3.40.50.1390">
    <property type="entry name" value="Resolvase, N-terminal catalytic domain"/>
    <property type="match status" value="1"/>
</dbReference>
<reference evidence="5 6" key="1">
    <citation type="submission" date="2016-05" db="EMBL/GenBank/DDBJ databases">
        <title>Genomic and physiological characterization of Planctopirus sp. isolated from fresh water lake.</title>
        <authorList>
            <person name="Subhash Y."/>
            <person name="Ramana C."/>
        </authorList>
    </citation>
    <scope>NUCLEOTIDE SEQUENCE [LARGE SCALE GENOMIC DNA]</scope>
    <source>
        <strain evidence="5 6">JC280</strain>
    </source>
</reference>
<dbReference type="EMBL" id="LYDR01000085">
    <property type="protein sequence ID" value="ODA31492.1"/>
    <property type="molecule type" value="Genomic_DNA"/>
</dbReference>
<dbReference type="InterPro" id="IPR006119">
    <property type="entry name" value="Resolv_N"/>
</dbReference>
<name>A0A1C3EE10_9PLAN</name>
<dbReference type="InterPro" id="IPR038109">
    <property type="entry name" value="DNA_bind_recomb_sf"/>
</dbReference>
<keyword evidence="1" id="KW-0175">Coiled coil</keyword>
<dbReference type="Gene3D" id="3.90.1750.20">
    <property type="entry name" value="Putative Large Serine Recombinase, Chain B, Domain 2"/>
    <property type="match status" value="1"/>
</dbReference>
<dbReference type="AlphaFoldDB" id="A0A1C3EE10"/>
<comment type="caution">
    <text evidence="5">The sequence shown here is derived from an EMBL/GenBank/DDBJ whole genome shotgun (WGS) entry which is preliminary data.</text>
</comment>
<dbReference type="STRING" id="1841610.A6X21_22300"/>
<dbReference type="Proteomes" id="UP000094828">
    <property type="component" value="Unassembled WGS sequence"/>
</dbReference>
<dbReference type="PROSITE" id="PS51736">
    <property type="entry name" value="RECOMBINASES_3"/>
    <property type="match status" value="1"/>
</dbReference>
<feature type="coiled-coil region" evidence="1">
    <location>
        <begin position="423"/>
        <end position="465"/>
    </location>
</feature>
<evidence type="ECO:0000313" key="5">
    <source>
        <dbReference type="EMBL" id="ODA31492.1"/>
    </source>
</evidence>
<evidence type="ECO:0000256" key="2">
    <source>
        <dbReference type="SAM" id="MobiDB-lite"/>
    </source>
</evidence>
<dbReference type="OrthoDB" id="209945at2"/>
<proteinExistence type="predicted"/>
<gene>
    <name evidence="5" type="ORF">A6X21_22300</name>
</gene>
<evidence type="ECO:0008006" key="7">
    <source>
        <dbReference type="Google" id="ProtNLM"/>
    </source>
</evidence>
<dbReference type="RefSeq" id="WP_068847779.1">
    <property type="nucleotide sequence ID" value="NZ_LYDR01000085.1"/>
</dbReference>
<dbReference type="PANTHER" id="PTHR30461">
    <property type="entry name" value="DNA-INVERTASE FROM LAMBDOID PROPHAGE"/>
    <property type="match status" value="1"/>
</dbReference>
<dbReference type="Pfam" id="PF13408">
    <property type="entry name" value="Zn_ribbon_recom"/>
    <property type="match status" value="1"/>
</dbReference>
<organism evidence="5 6">
    <name type="scientific">Planctopirus hydrillae</name>
    <dbReference type="NCBI Taxonomy" id="1841610"/>
    <lineage>
        <taxon>Bacteria</taxon>
        <taxon>Pseudomonadati</taxon>
        <taxon>Planctomycetota</taxon>
        <taxon>Planctomycetia</taxon>
        <taxon>Planctomycetales</taxon>
        <taxon>Planctomycetaceae</taxon>
        <taxon>Planctopirus</taxon>
    </lineage>
</organism>
<feature type="domain" description="Resolvase/invertase-type recombinase catalytic" evidence="3">
    <location>
        <begin position="17"/>
        <end position="169"/>
    </location>
</feature>
<dbReference type="InterPro" id="IPR025827">
    <property type="entry name" value="Zn_ribbon_recom_dom"/>
</dbReference>
<dbReference type="Pfam" id="PF07508">
    <property type="entry name" value="Recombinase"/>
    <property type="match status" value="1"/>
</dbReference>
<keyword evidence="6" id="KW-1185">Reference proteome</keyword>
<dbReference type="InterPro" id="IPR036162">
    <property type="entry name" value="Resolvase-like_N_sf"/>
</dbReference>
<dbReference type="GO" id="GO:0003677">
    <property type="term" value="F:DNA binding"/>
    <property type="evidence" value="ECO:0007669"/>
    <property type="project" value="InterPro"/>
</dbReference>
<accession>A0A1C3EE10</accession>
<feature type="domain" description="Recombinase" evidence="4">
    <location>
        <begin position="176"/>
        <end position="305"/>
    </location>
</feature>
<dbReference type="SUPFAM" id="SSF53041">
    <property type="entry name" value="Resolvase-like"/>
    <property type="match status" value="1"/>
</dbReference>
<evidence type="ECO:0000259" key="3">
    <source>
        <dbReference type="PROSITE" id="PS51736"/>
    </source>
</evidence>
<evidence type="ECO:0000256" key="1">
    <source>
        <dbReference type="SAM" id="Coils"/>
    </source>
</evidence>
<evidence type="ECO:0000313" key="6">
    <source>
        <dbReference type="Proteomes" id="UP000094828"/>
    </source>
</evidence>
<feature type="compositionally biased region" description="Basic and acidic residues" evidence="2">
    <location>
        <begin position="544"/>
        <end position="555"/>
    </location>
</feature>
<evidence type="ECO:0000259" key="4">
    <source>
        <dbReference type="PROSITE" id="PS51737"/>
    </source>
</evidence>
<dbReference type="SMART" id="SM00857">
    <property type="entry name" value="Resolvase"/>
    <property type="match status" value="1"/>
</dbReference>
<dbReference type="Pfam" id="PF00239">
    <property type="entry name" value="Resolvase"/>
    <property type="match status" value="1"/>
</dbReference>
<dbReference type="PANTHER" id="PTHR30461:SF23">
    <property type="entry name" value="DNA RECOMBINASE-RELATED"/>
    <property type="match status" value="1"/>
</dbReference>
<dbReference type="InterPro" id="IPR011109">
    <property type="entry name" value="DNA_bind_recombinase_dom"/>
</dbReference>
<feature type="region of interest" description="Disordered" evidence="2">
    <location>
        <begin position="539"/>
        <end position="568"/>
    </location>
</feature>
<dbReference type="GO" id="GO:0000150">
    <property type="term" value="F:DNA strand exchange activity"/>
    <property type="evidence" value="ECO:0007669"/>
    <property type="project" value="InterPro"/>
</dbReference>
<sequence>MQLKASLLEKAARQALRIVCYLRVSDPDSAVEGDSIPAQRNYMQRIVDQWREAGVPIESVDFYEEMGKSGKNLKRPEFLRMEQRIRKGAVDVVLAFKIDRLSRNTDDFRGIERLLEEHGVELLPINDMYDPSNAQGWFMSHMTIGQAEYERRVIGERTRLAMEYRAKQGMWNGGFLFGYRKDEKTERLVIHPEEAEIIRKDIYDTFERQGSVGKVLEHLQNHGILYPNKRSSSGGEPDEFVSFQKQRIRRILENEVYLGHIIWGNSKPKGRKSAKVVRTENVHEPIIAKEQFVRVQRQLNQNRKKRTNTRYARGRQSPLKGLIRCACGCHMVAKGGTGRNETHHYYGCTRRNHEGKDSCNSPAFRADALETAVINRLKRISTTPEARQRIAQEALRHLGDDAQRIERDLGLVRQRLGTVQAEINNLTKAIARMGADAAELVEEELVQRKQERDQLRGQAAELEREKAPRDVVEERAKRFVEQWSDIGQLLDDATLEEQRIILQHLVEVLELKMVDHERKRGTYVLKLFPEVGRLVQEGHASAGRADESEKTKEAGLPRGKTGSVLTEKGLVRQFGQKAPRLGFEPRT</sequence>
<protein>
    <recommendedName>
        <fullName evidence="7">Recombinase family protein</fullName>
    </recommendedName>
</protein>
<dbReference type="PROSITE" id="PS51737">
    <property type="entry name" value="RECOMBINASE_DNA_BIND"/>
    <property type="match status" value="1"/>
</dbReference>
<dbReference type="InterPro" id="IPR050639">
    <property type="entry name" value="SSR_resolvase"/>
</dbReference>